<dbReference type="EMBL" id="MSIF01000017">
    <property type="protein sequence ID" value="OLF07155.1"/>
    <property type="molecule type" value="Genomic_DNA"/>
</dbReference>
<organism evidence="1 2">
    <name type="scientific">Actinophytocola xinjiangensis</name>
    <dbReference type="NCBI Taxonomy" id="485602"/>
    <lineage>
        <taxon>Bacteria</taxon>
        <taxon>Bacillati</taxon>
        <taxon>Actinomycetota</taxon>
        <taxon>Actinomycetes</taxon>
        <taxon>Pseudonocardiales</taxon>
        <taxon>Pseudonocardiaceae</taxon>
    </lineage>
</organism>
<comment type="caution">
    <text evidence="1">The sequence shown here is derived from an EMBL/GenBank/DDBJ whole genome shotgun (WGS) entry which is preliminary data.</text>
</comment>
<gene>
    <name evidence="1" type="ORF">BLA60_28505</name>
</gene>
<accession>A0A7Z0WKJ0</accession>
<evidence type="ECO:0000313" key="2">
    <source>
        <dbReference type="Proteomes" id="UP000185696"/>
    </source>
</evidence>
<keyword evidence="2" id="KW-1185">Reference proteome</keyword>
<protein>
    <submittedName>
        <fullName evidence="1">Uncharacterized protein</fullName>
    </submittedName>
</protein>
<proteinExistence type="predicted"/>
<dbReference type="Proteomes" id="UP000185696">
    <property type="component" value="Unassembled WGS sequence"/>
</dbReference>
<evidence type="ECO:0000313" key="1">
    <source>
        <dbReference type="EMBL" id="OLF07155.1"/>
    </source>
</evidence>
<dbReference type="RefSeq" id="WP_075136098.1">
    <property type="nucleotide sequence ID" value="NZ_MSIF01000017.1"/>
</dbReference>
<reference evidence="1 2" key="1">
    <citation type="submission" date="2016-12" db="EMBL/GenBank/DDBJ databases">
        <title>The draft genome sequence of Actinophytocola xinjiangensis.</title>
        <authorList>
            <person name="Wang W."/>
            <person name="Yuan L."/>
        </authorList>
    </citation>
    <scope>NUCLEOTIDE SEQUENCE [LARGE SCALE GENOMIC DNA]</scope>
    <source>
        <strain evidence="1 2">CGMCC 4.4663</strain>
    </source>
</reference>
<sequence>MQRPDVGLALRQPRDHLDVDGELRFTLGGSTQDWQYIAFERPALERFVRLAHEVLALREPADRKADRPTAVA</sequence>
<dbReference type="AlphaFoldDB" id="A0A7Z0WKJ0"/>
<name>A0A7Z0WKJ0_9PSEU</name>